<reference evidence="1" key="2">
    <citation type="submission" date="2014-03" db="EMBL/GenBank/DDBJ databases">
        <title>Candidatus Competibacter-lineage genomes retrieved from metagenomes reveal functional metabolic diversity.</title>
        <authorList>
            <person name="McIlroy S.J."/>
            <person name="Albertsen M."/>
            <person name="Andresen E.K."/>
            <person name="Saunders A.M."/>
            <person name="Kristiansen R."/>
            <person name="Stokholm-Bjerregaard M."/>
            <person name="Nielsen K.L."/>
            <person name="Nielsen P.H."/>
        </authorList>
    </citation>
    <scope>NUCLEOTIDE SEQUENCE</scope>
    <source>
        <strain evidence="1">Run_A_D11</strain>
    </source>
</reference>
<name>W6MAI2_9GAMM</name>
<gene>
    <name evidence="1" type="ORF">BN873_640002</name>
</gene>
<dbReference type="EMBL" id="CBTJ020000074">
    <property type="protein sequence ID" value="CDI03764.1"/>
    <property type="molecule type" value="Genomic_DNA"/>
</dbReference>
<sequence length="78" mass="9115">MKIHSIFTQEDYRTALREVSEFFDHEPEPGSPDGDRFEVLLALVEAYETQHLPIELPDPVMANQFRMEQISLTPKARR</sequence>
<dbReference type="AlphaFoldDB" id="W6MAI2"/>
<evidence type="ECO:0000313" key="2">
    <source>
        <dbReference type="Proteomes" id="UP000035760"/>
    </source>
</evidence>
<comment type="caution">
    <text evidence="1">The sequence shown here is derived from an EMBL/GenBank/DDBJ whole genome shotgun (WGS) entry which is preliminary data.</text>
</comment>
<evidence type="ECO:0000313" key="1">
    <source>
        <dbReference type="EMBL" id="CDI03764.1"/>
    </source>
</evidence>
<dbReference type="OrthoDB" id="9796786at2"/>
<keyword evidence="2" id="KW-1185">Reference proteome</keyword>
<protein>
    <submittedName>
        <fullName evidence="1">Transcriptional regulator XRE family</fullName>
    </submittedName>
</protein>
<dbReference type="STRING" id="1400863.BN873_640002"/>
<accession>W6MAI2</accession>
<proteinExistence type="predicted"/>
<organism evidence="1 2">
    <name type="scientific">Candidatus Competibacter denitrificans Run_A_D11</name>
    <dbReference type="NCBI Taxonomy" id="1400863"/>
    <lineage>
        <taxon>Bacteria</taxon>
        <taxon>Pseudomonadati</taxon>
        <taxon>Pseudomonadota</taxon>
        <taxon>Gammaproteobacteria</taxon>
        <taxon>Candidatus Competibacteraceae</taxon>
        <taxon>Candidatus Competibacter</taxon>
    </lineage>
</organism>
<dbReference type="RefSeq" id="WP_053085373.1">
    <property type="nucleotide sequence ID" value="NZ_CBTJ020000074.1"/>
</dbReference>
<dbReference type="Proteomes" id="UP000035760">
    <property type="component" value="Unassembled WGS sequence"/>
</dbReference>
<reference evidence="1" key="1">
    <citation type="submission" date="2013-07" db="EMBL/GenBank/DDBJ databases">
        <authorList>
            <person name="McIlroy S."/>
        </authorList>
    </citation>
    <scope>NUCLEOTIDE SEQUENCE [LARGE SCALE GENOMIC DNA]</scope>
    <source>
        <strain evidence="1">Run_A_D11</strain>
    </source>
</reference>